<evidence type="ECO:0000256" key="2">
    <source>
        <dbReference type="ARBA" id="ARBA00007254"/>
    </source>
</evidence>
<keyword evidence="8 11" id="KW-0406">Ion transport</keyword>
<dbReference type="RefSeq" id="WP_257530010.1">
    <property type="nucleotide sequence ID" value="NZ_JANKAS010000004.1"/>
</dbReference>
<keyword evidence="10 11" id="KW-0407">Ion channel</keyword>
<proteinExistence type="inferred from homology"/>
<evidence type="ECO:0000256" key="3">
    <source>
        <dbReference type="ARBA" id="ARBA00011255"/>
    </source>
</evidence>
<organism evidence="12 13">
    <name type="scientific">Irregularibacter muris</name>
    <dbReference type="NCBI Taxonomy" id="1796619"/>
    <lineage>
        <taxon>Bacteria</taxon>
        <taxon>Bacillati</taxon>
        <taxon>Bacillota</taxon>
        <taxon>Clostridia</taxon>
        <taxon>Eubacteriales</taxon>
        <taxon>Eubacteriaceae</taxon>
        <taxon>Irregularibacter</taxon>
    </lineage>
</organism>
<dbReference type="HAMAP" id="MF_00115">
    <property type="entry name" value="MscL"/>
    <property type="match status" value="1"/>
</dbReference>
<dbReference type="FunFam" id="1.10.1200.120:FF:000001">
    <property type="entry name" value="Large-conductance mechanosensitive channel"/>
    <property type="match status" value="1"/>
</dbReference>
<dbReference type="SUPFAM" id="SSF81330">
    <property type="entry name" value="Gated mechanosensitive channel"/>
    <property type="match status" value="1"/>
</dbReference>
<keyword evidence="13" id="KW-1185">Reference proteome</keyword>
<feature type="transmembrane region" description="Helical" evidence="11">
    <location>
        <begin position="12"/>
        <end position="32"/>
    </location>
</feature>
<gene>
    <name evidence="11 12" type="primary">mscL</name>
    <name evidence="12" type="ORF">NSA47_05950</name>
</gene>
<dbReference type="PRINTS" id="PR01264">
    <property type="entry name" value="MECHCHANNEL"/>
</dbReference>
<keyword evidence="9 11" id="KW-0472">Membrane</keyword>
<evidence type="ECO:0000256" key="1">
    <source>
        <dbReference type="ARBA" id="ARBA00004651"/>
    </source>
</evidence>
<dbReference type="PANTHER" id="PTHR30266:SF2">
    <property type="entry name" value="LARGE-CONDUCTANCE MECHANOSENSITIVE CHANNEL"/>
    <property type="match status" value="1"/>
</dbReference>
<dbReference type="InterPro" id="IPR019823">
    <property type="entry name" value="Mechanosensitive_channel_CS"/>
</dbReference>
<dbReference type="AlphaFoldDB" id="A0AAE3L3M9"/>
<dbReference type="InterPro" id="IPR037673">
    <property type="entry name" value="MSC/AndL"/>
</dbReference>
<dbReference type="EMBL" id="JANKAS010000004">
    <property type="protein sequence ID" value="MCR1898533.1"/>
    <property type="molecule type" value="Genomic_DNA"/>
</dbReference>
<sequence length="131" mass="14671">MLEEFKKFILRGNVLDLAIGVIIGGAFGKIVSSLVDDVLMPVLGIFMGGINFTNLKWHIRNPNGDVVSISYGSFIQSIVDFLIIGLSIFVFIKLINSLLHKKEKEKEESPKVPSPEEELLMEIRDLLKDKV</sequence>
<dbReference type="InterPro" id="IPR036019">
    <property type="entry name" value="MscL_channel"/>
</dbReference>
<comment type="subunit">
    <text evidence="3 11">Homopentamer.</text>
</comment>
<evidence type="ECO:0000313" key="13">
    <source>
        <dbReference type="Proteomes" id="UP001205748"/>
    </source>
</evidence>
<keyword evidence="4 11" id="KW-0813">Transport</keyword>
<evidence type="ECO:0000256" key="7">
    <source>
        <dbReference type="ARBA" id="ARBA00022989"/>
    </source>
</evidence>
<comment type="caution">
    <text evidence="12">The sequence shown here is derived from an EMBL/GenBank/DDBJ whole genome shotgun (WGS) entry which is preliminary data.</text>
</comment>
<evidence type="ECO:0000256" key="4">
    <source>
        <dbReference type="ARBA" id="ARBA00022448"/>
    </source>
</evidence>
<keyword evidence="5 11" id="KW-1003">Cell membrane</keyword>
<dbReference type="Proteomes" id="UP001205748">
    <property type="component" value="Unassembled WGS sequence"/>
</dbReference>
<evidence type="ECO:0000256" key="8">
    <source>
        <dbReference type="ARBA" id="ARBA00023065"/>
    </source>
</evidence>
<dbReference type="InterPro" id="IPR001185">
    <property type="entry name" value="MS_channel"/>
</dbReference>
<evidence type="ECO:0000256" key="9">
    <source>
        <dbReference type="ARBA" id="ARBA00023136"/>
    </source>
</evidence>
<dbReference type="PROSITE" id="PS01327">
    <property type="entry name" value="MSCL"/>
    <property type="match status" value="1"/>
</dbReference>
<evidence type="ECO:0000256" key="10">
    <source>
        <dbReference type="ARBA" id="ARBA00023303"/>
    </source>
</evidence>
<keyword evidence="6 11" id="KW-0812">Transmembrane</keyword>
<evidence type="ECO:0000313" key="12">
    <source>
        <dbReference type="EMBL" id="MCR1898533.1"/>
    </source>
</evidence>
<comment type="function">
    <text evidence="11">Channel that opens in response to stretch forces in the membrane lipid bilayer. May participate in the regulation of osmotic pressure changes within the cell.</text>
</comment>
<evidence type="ECO:0000256" key="6">
    <source>
        <dbReference type="ARBA" id="ARBA00022692"/>
    </source>
</evidence>
<dbReference type="GO" id="GO:0008381">
    <property type="term" value="F:mechanosensitive monoatomic ion channel activity"/>
    <property type="evidence" value="ECO:0007669"/>
    <property type="project" value="UniProtKB-UniRule"/>
</dbReference>
<protein>
    <recommendedName>
        <fullName evidence="11">Large-conductance mechanosensitive channel</fullName>
    </recommendedName>
</protein>
<name>A0AAE3L3M9_9FIRM</name>
<comment type="subcellular location">
    <subcellularLocation>
        <location evidence="1 11">Cell membrane</location>
        <topology evidence="1 11">Multi-pass membrane protein</topology>
    </subcellularLocation>
</comment>
<dbReference type="NCBIfam" id="NF001843">
    <property type="entry name" value="PRK00567.1-4"/>
    <property type="match status" value="1"/>
</dbReference>
<dbReference type="Pfam" id="PF01741">
    <property type="entry name" value="MscL"/>
    <property type="match status" value="1"/>
</dbReference>
<comment type="similarity">
    <text evidence="2 11">Belongs to the MscL family.</text>
</comment>
<accession>A0AAE3L3M9</accession>
<keyword evidence="7 11" id="KW-1133">Transmembrane helix</keyword>
<reference evidence="12" key="1">
    <citation type="submission" date="2022-07" db="EMBL/GenBank/DDBJ databases">
        <title>Enhanced cultured diversity of the mouse gut microbiota enables custom-made synthetic communities.</title>
        <authorList>
            <person name="Afrizal A."/>
        </authorList>
    </citation>
    <scope>NUCLEOTIDE SEQUENCE</scope>
    <source>
        <strain evidence="12">DSM 28593</strain>
    </source>
</reference>
<feature type="transmembrane region" description="Helical" evidence="11">
    <location>
        <begin position="69"/>
        <end position="92"/>
    </location>
</feature>
<dbReference type="NCBIfam" id="TIGR00220">
    <property type="entry name" value="mscL"/>
    <property type="match status" value="1"/>
</dbReference>
<dbReference type="PANTHER" id="PTHR30266">
    <property type="entry name" value="MECHANOSENSITIVE CHANNEL MSCL"/>
    <property type="match status" value="1"/>
</dbReference>
<dbReference type="GO" id="GO:0005886">
    <property type="term" value="C:plasma membrane"/>
    <property type="evidence" value="ECO:0007669"/>
    <property type="project" value="UniProtKB-SubCell"/>
</dbReference>
<evidence type="ECO:0000256" key="5">
    <source>
        <dbReference type="ARBA" id="ARBA00022475"/>
    </source>
</evidence>
<dbReference type="Gene3D" id="1.10.1200.120">
    <property type="entry name" value="Large-conductance mechanosensitive channel, MscL, domain 1"/>
    <property type="match status" value="1"/>
</dbReference>
<evidence type="ECO:0000256" key="11">
    <source>
        <dbReference type="HAMAP-Rule" id="MF_00115"/>
    </source>
</evidence>